<name>A0A4D5RW28_IXOSC</name>
<organism evidence="2">
    <name type="scientific">Ixodes scapularis</name>
    <name type="common">Black-legged tick</name>
    <name type="synonym">Deer tick</name>
    <dbReference type="NCBI Taxonomy" id="6945"/>
    <lineage>
        <taxon>Eukaryota</taxon>
        <taxon>Metazoa</taxon>
        <taxon>Ecdysozoa</taxon>
        <taxon>Arthropoda</taxon>
        <taxon>Chelicerata</taxon>
        <taxon>Arachnida</taxon>
        <taxon>Acari</taxon>
        <taxon>Parasitiformes</taxon>
        <taxon>Ixodida</taxon>
        <taxon>Ixodoidea</taxon>
        <taxon>Ixodidae</taxon>
        <taxon>Ixodinae</taxon>
        <taxon>Ixodes</taxon>
    </lineage>
</organism>
<dbReference type="AlphaFoldDB" id="A0A4D5RW28"/>
<protein>
    <submittedName>
        <fullName evidence="2">Putative secreted protein</fullName>
    </submittedName>
</protein>
<feature type="region of interest" description="Disordered" evidence="1">
    <location>
        <begin position="41"/>
        <end position="70"/>
    </location>
</feature>
<reference evidence="2" key="1">
    <citation type="submission" date="2019-04" db="EMBL/GenBank/DDBJ databases">
        <title>An insight into the mialome of Ixodes scapularis.</title>
        <authorList>
            <person name="Ribeiro J.M."/>
            <person name="Mather T.N."/>
            <person name="Karim S."/>
        </authorList>
    </citation>
    <scope>NUCLEOTIDE SEQUENCE</scope>
</reference>
<dbReference type="EMBL" id="GHJT01007492">
    <property type="protein sequence ID" value="MOY41463.1"/>
    <property type="molecule type" value="Transcribed_RNA"/>
</dbReference>
<evidence type="ECO:0000256" key="1">
    <source>
        <dbReference type="SAM" id="MobiDB-lite"/>
    </source>
</evidence>
<evidence type="ECO:0000313" key="2">
    <source>
        <dbReference type="EMBL" id="MOY41463.1"/>
    </source>
</evidence>
<accession>A0A4D5RW28</accession>
<sequence>MFLLVKVLCCARGTMPRLLQGLYCAGVSCSFQLTFPAFPSETKRGKKKSARHLTERVAQPTTPVPKSRGSVCPPLSQVRFLRRRECSVPTETLLRAVCGRQAKRFATLGISFFRATSQWDPVTD</sequence>
<dbReference type="PROSITE" id="PS51257">
    <property type="entry name" value="PROKAR_LIPOPROTEIN"/>
    <property type="match status" value="1"/>
</dbReference>
<proteinExistence type="predicted"/>